<dbReference type="Gene3D" id="3.40.50.1100">
    <property type="match status" value="2"/>
</dbReference>
<keyword evidence="7 12" id="KW-0822">Tryptophan biosynthesis</keyword>
<evidence type="ECO:0000256" key="6">
    <source>
        <dbReference type="ARBA" id="ARBA00022605"/>
    </source>
</evidence>
<feature type="domain" description="Tryptophan synthase beta chain-like PALP" evidence="13">
    <location>
        <begin position="79"/>
        <end position="416"/>
    </location>
</feature>
<reference evidence="14 15" key="1">
    <citation type="journal article" date="2013" name="PLoS ONE">
        <title>Genomic analysis of Melioribacter roseus, facultatively anaerobic organotrophic bacterium representing a novel deep lineage within Bacteriodetes/Chlorobi group.</title>
        <authorList>
            <person name="Kadnikov V.V."/>
            <person name="Mardanov A.V."/>
            <person name="Podosokorskaya O.A."/>
            <person name="Gavrilov S.N."/>
            <person name="Kublanov I.V."/>
            <person name="Beletsky A.V."/>
            <person name="Bonch-Osmolovskaya E.A."/>
            <person name="Ravin N.V."/>
        </authorList>
    </citation>
    <scope>NUCLEOTIDE SEQUENCE [LARGE SCALE GENOMIC DNA]</scope>
    <source>
        <strain evidence="15">JCM 17771 / P3M-2</strain>
    </source>
</reference>
<dbReference type="PIRSF" id="PIRSF001413">
    <property type="entry name" value="Trp_syn_beta"/>
    <property type="match status" value="1"/>
</dbReference>
<dbReference type="eggNOG" id="COG1350">
    <property type="taxonomic scope" value="Bacteria"/>
</dbReference>
<evidence type="ECO:0000256" key="3">
    <source>
        <dbReference type="ARBA" id="ARBA00004733"/>
    </source>
</evidence>
<dbReference type="NCBIfam" id="NF009057">
    <property type="entry name" value="PRK12391.1"/>
    <property type="match status" value="1"/>
</dbReference>
<proteinExistence type="inferred from homology"/>
<evidence type="ECO:0000256" key="10">
    <source>
        <dbReference type="ARBA" id="ARBA00023239"/>
    </source>
</evidence>
<evidence type="ECO:0000256" key="11">
    <source>
        <dbReference type="ARBA" id="ARBA00049047"/>
    </source>
</evidence>
<evidence type="ECO:0000259" key="13">
    <source>
        <dbReference type="Pfam" id="PF00291"/>
    </source>
</evidence>
<accession>I6YT99</accession>
<comment type="pathway">
    <text evidence="3 12">Amino-acid biosynthesis; L-tryptophan biosynthesis; L-tryptophan from chorismate: step 5/5.</text>
</comment>
<dbReference type="STRING" id="1191523.MROS_0534"/>
<dbReference type="PATRIC" id="fig|1191523.3.peg.557"/>
<keyword evidence="8 12" id="KW-0663">Pyridoxal phosphate</keyword>
<dbReference type="HOGENOM" id="CLU_042858_1_0_10"/>
<keyword evidence="9 12" id="KW-0057">Aromatic amino acid biosynthesis</keyword>
<dbReference type="InterPro" id="IPR023026">
    <property type="entry name" value="Trp_synth_beta/beta-like"/>
</dbReference>
<dbReference type="GO" id="GO:0052684">
    <property type="term" value="F:L-serine hydro-lyase (adding indole, L-tryptophan-forming) activity"/>
    <property type="evidence" value="ECO:0007669"/>
    <property type="project" value="TreeGrafter"/>
</dbReference>
<organism evidence="14 15">
    <name type="scientific">Melioribacter roseus (strain DSM 23840 / JCM 17771 / VKM B-2668 / P3M-2)</name>
    <dbReference type="NCBI Taxonomy" id="1191523"/>
    <lineage>
        <taxon>Bacteria</taxon>
        <taxon>Pseudomonadati</taxon>
        <taxon>Ignavibacteriota</taxon>
        <taxon>Ignavibacteria</taxon>
        <taxon>Ignavibacteriales</taxon>
        <taxon>Melioribacteraceae</taxon>
        <taxon>Melioribacter</taxon>
    </lineage>
</organism>
<dbReference type="KEGG" id="mro:MROS_0534"/>
<evidence type="ECO:0000256" key="1">
    <source>
        <dbReference type="ARBA" id="ARBA00001933"/>
    </source>
</evidence>
<evidence type="ECO:0000256" key="8">
    <source>
        <dbReference type="ARBA" id="ARBA00022898"/>
    </source>
</evidence>
<dbReference type="GO" id="GO:0005737">
    <property type="term" value="C:cytoplasm"/>
    <property type="evidence" value="ECO:0007669"/>
    <property type="project" value="TreeGrafter"/>
</dbReference>
<evidence type="ECO:0000256" key="5">
    <source>
        <dbReference type="ARBA" id="ARBA00011270"/>
    </source>
</evidence>
<protein>
    <recommendedName>
        <fullName evidence="12">Tryptophan synthase beta chain</fullName>
        <ecNumber evidence="12">4.2.1.20</ecNumber>
    </recommendedName>
</protein>
<dbReference type="EC" id="4.2.1.20" evidence="12"/>
<comment type="cofactor">
    <cofactor evidence="1 12">
        <name>pyridoxal 5'-phosphate</name>
        <dbReference type="ChEBI" id="CHEBI:597326"/>
    </cofactor>
</comment>
<keyword evidence="10 12" id="KW-0456">Lyase</keyword>
<keyword evidence="15" id="KW-1185">Reference proteome</keyword>
<keyword evidence="6 12" id="KW-0028">Amino-acid biosynthesis</keyword>
<evidence type="ECO:0000256" key="12">
    <source>
        <dbReference type="HAMAP-Rule" id="MF_00133"/>
    </source>
</evidence>
<evidence type="ECO:0000256" key="9">
    <source>
        <dbReference type="ARBA" id="ARBA00023141"/>
    </source>
</evidence>
<dbReference type="UniPathway" id="UPA00035">
    <property type="reaction ID" value="UER00044"/>
</dbReference>
<sequence>MSDNKIVFLEQSKMPTHYYNILADLPVPMDPPLNPATKQPAGPEDLSAIFPMDLIMQEVSTERYIEIPDEVRDLYRISRPTPLIRAANLEKELDTPAKIYFKYEGANPTGSHKTNTSYAQAYYNKKAGIKKLVTETGAGQWGSALSMACKHFGLECEVFMVKVSYNQKPYRKTFMKLFGATVHASPTNLTNAGRKVLEADPDSPGSLGIAISEAVEVAVQRDDTNYSLGSVLNHVLLHQTVIGEEAKLQMEMVDDYPDIVIGCAGGGSNFAGIAFPFIKDKLSGERKNLEIIAVEPASCPTLTKGKFDYDFGDEAGMTPLLKMYTLGHDFIPPKIHAGGLRYHGMASSISHLYNQGIISASAYEQLEVFKAAQIFAQTEGIVPAPESSHAVKEAVEQALKCKETGESKTILFNLSGHGFLDLGAYELYLENQLNGG</sequence>
<gene>
    <name evidence="12" type="primary">trpB</name>
    <name evidence="14" type="ordered locus">MROS_0534</name>
</gene>
<dbReference type="PIRSF" id="PIRSF500824">
    <property type="entry name" value="TrpB_prok"/>
    <property type="match status" value="1"/>
</dbReference>
<evidence type="ECO:0000313" key="15">
    <source>
        <dbReference type="Proteomes" id="UP000009011"/>
    </source>
</evidence>
<dbReference type="Pfam" id="PF00291">
    <property type="entry name" value="PALP"/>
    <property type="match status" value="1"/>
</dbReference>
<feature type="modified residue" description="N6-(pyridoxal phosphate)lysine" evidence="12">
    <location>
        <position position="113"/>
    </location>
</feature>
<dbReference type="EMBL" id="CP003557">
    <property type="protein sequence ID" value="AFN73777.1"/>
    <property type="molecule type" value="Genomic_DNA"/>
</dbReference>
<dbReference type="InterPro" id="IPR036052">
    <property type="entry name" value="TrpB-like_PALP_sf"/>
</dbReference>
<comment type="catalytic activity">
    <reaction evidence="11 12">
        <text>(1S,2R)-1-C-(indol-3-yl)glycerol 3-phosphate + L-serine = D-glyceraldehyde 3-phosphate + L-tryptophan + H2O</text>
        <dbReference type="Rhea" id="RHEA:10532"/>
        <dbReference type="ChEBI" id="CHEBI:15377"/>
        <dbReference type="ChEBI" id="CHEBI:33384"/>
        <dbReference type="ChEBI" id="CHEBI:57912"/>
        <dbReference type="ChEBI" id="CHEBI:58866"/>
        <dbReference type="ChEBI" id="CHEBI:59776"/>
        <dbReference type="EC" id="4.2.1.20"/>
    </reaction>
</comment>
<comment type="subunit">
    <text evidence="5 12">Tetramer of two alpha and two beta chains.</text>
</comment>
<dbReference type="InterPro" id="IPR001926">
    <property type="entry name" value="TrpB-like_PALP"/>
</dbReference>
<dbReference type="PANTHER" id="PTHR48077:SF6">
    <property type="entry name" value="TRYPTOPHAN SYNTHASE"/>
    <property type="match status" value="1"/>
</dbReference>
<dbReference type="HAMAP" id="MF_00133">
    <property type="entry name" value="Trp_synth_beta"/>
    <property type="match status" value="1"/>
</dbReference>
<dbReference type="PANTHER" id="PTHR48077">
    <property type="entry name" value="TRYPTOPHAN SYNTHASE-RELATED"/>
    <property type="match status" value="1"/>
</dbReference>
<dbReference type="Proteomes" id="UP000009011">
    <property type="component" value="Chromosome"/>
</dbReference>
<evidence type="ECO:0000256" key="4">
    <source>
        <dbReference type="ARBA" id="ARBA00009982"/>
    </source>
</evidence>
<dbReference type="InterPro" id="IPR006316">
    <property type="entry name" value="Trp_synth_b-like"/>
</dbReference>
<dbReference type="AlphaFoldDB" id="I6YT99"/>
<dbReference type="NCBIfam" id="TIGR01415">
    <property type="entry name" value="trpB_rel"/>
    <property type="match status" value="1"/>
</dbReference>
<name>I6YT99_MELRP</name>
<comment type="function">
    <text evidence="2 12">The beta subunit is responsible for the synthesis of L-tryptophan from indole and L-serine.</text>
</comment>
<dbReference type="RefSeq" id="WP_014855214.1">
    <property type="nucleotide sequence ID" value="NC_018178.1"/>
</dbReference>
<evidence type="ECO:0000256" key="7">
    <source>
        <dbReference type="ARBA" id="ARBA00022822"/>
    </source>
</evidence>
<dbReference type="GO" id="GO:0004834">
    <property type="term" value="F:tryptophan synthase activity"/>
    <property type="evidence" value="ECO:0007669"/>
    <property type="project" value="UniProtKB-UniRule"/>
</dbReference>
<dbReference type="SUPFAM" id="SSF53686">
    <property type="entry name" value="Tryptophan synthase beta subunit-like PLP-dependent enzymes"/>
    <property type="match status" value="1"/>
</dbReference>
<evidence type="ECO:0000313" key="14">
    <source>
        <dbReference type="EMBL" id="AFN73777.1"/>
    </source>
</evidence>
<dbReference type="InterPro" id="IPR006654">
    <property type="entry name" value="Trp_synth_beta"/>
</dbReference>
<dbReference type="GO" id="GO:0030170">
    <property type="term" value="F:pyridoxal phosphate binding"/>
    <property type="evidence" value="ECO:0007669"/>
    <property type="project" value="InterPro"/>
</dbReference>
<dbReference type="CDD" id="cd06446">
    <property type="entry name" value="Trp-synth_B"/>
    <property type="match status" value="1"/>
</dbReference>
<evidence type="ECO:0000256" key="2">
    <source>
        <dbReference type="ARBA" id="ARBA00002786"/>
    </source>
</evidence>
<dbReference type="OrthoDB" id="9766131at2"/>
<comment type="similarity">
    <text evidence="4 12">Belongs to the TrpB family.</text>
</comment>